<dbReference type="OrthoDB" id="5625257at2"/>
<evidence type="ECO:0000256" key="1">
    <source>
        <dbReference type="SAM" id="MobiDB-lite"/>
    </source>
</evidence>
<dbReference type="AlphaFoldDB" id="A0A658R333"/>
<evidence type="ECO:0000313" key="2">
    <source>
        <dbReference type="EMBL" id="SAL44127.1"/>
    </source>
</evidence>
<protein>
    <submittedName>
        <fullName evidence="2">Uncharacterized protein</fullName>
    </submittedName>
</protein>
<keyword evidence="3" id="KW-1185">Reference proteome</keyword>
<gene>
    <name evidence="2" type="ORF">AWB72_04655</name>
</gene>
<accession>A0A658R333</accession>
<dbReference type="Proteomes" id="UP000198263">
    <property type="component" value="Unassembled WGS sequence"/>
</dbReference>
<sequence>MFKPFANDTDAMNIAGDAINIVNGKTRVTVSGDLTIARDQAGLAAAQALHDALGAIVEALKKESNLPAKLPDEPPAPTGTADNPFI</sequence>
<organism evidence="2 3">
    <name type="scientific">Caballeronia concitans</name>
    <dbReference type="NCBI Taxonomy" id="1777133"/>
    <lineage>
        <taxon>Bacteria</taxon>
        <taxon>Pseudomonadati</taxon>
        <taxon>Pseudomonadota</taxon>
        <taxon>Betaproteobacteria</taxon>
        <taxon>Burkholderiales</taxon>
        <taxon>Burkholderiaceae</taxon>
        <taxon>Caballeronia</taxon>
    </lineage>
</organism>
<feature type="region of interest" description="Disordered" evidence="1">
    <location>
        <begin position="65"/>
        <end position="86"/>
    </location>
</feature>
<proteinExistence type="predicted"/>
<name>A0A658R333_9BURK</name>
<dbReference type="EMBL" id="FCNV02000012">
    <property type="protein sequence ID" value="SAL44127.1"/>
    <property type="molecule type" value="Genomic_DNA"/>
</dbReference>
<dbReference type="RefSeq" id="WP_040053699.1">
    <property type="nucleotide sequence ID" value="NZ_FCNV02000012.1"/>
</dbReference>
<evidence type="ECO:0000313" key="3">
    <source>
        <dbReference type="Proteomes" id="UP000198263"/>
    </source>
</evidence>
<reference evidence="2 3" key="1">
    <citation type="submission" date="2016-01" db="EMBL/GenBank/DDBJ databases">
        <authorList>
            <person name="Peeters C."/>
        </authorList>
    </citation>
    <scope>NUCLEOTIDE SEQUENCE [LARGE SCALE GENOMIC DNA]</scope>
    <source>
        <strain evidence="2">LMG 29315</strain>
    </source>
</reference>
<comment type="caution">
    <text evidence="2">The sequence shown here is derived from an EMBL/GenBank/DDBJ whole genome shotgun (WGS) entry which is preliminary data.</text>
</comment>